<evidence type="ECO:0000259" key="1">
    <source>
        <dbReference type="PROSITE" id="PS51059"/>
    </source>
</evidence>
<accession>A0A6C0DK24</accession>
<dbReference type="PANTHER" id="PTHR45740:SF2">
    <property type="entry name" value="POLY [ADP-RIBOSE] POLYMERASE"/>
    <property type="match status" value="1"/>
</dbReference>
<dbReference type="GO" id="GO:1990404">
    <property type="term" value="F:NAD+-protein mono-ADP-ribosyltransferase activity"/>
    <property type="evidence" value="ECO:0007669"/>
    <property type="project" value="TreeGrafter"/>
</dbReference>
<reference evidence="2" key="1">
    <citation type="journal article" date="2020" name="Nature">
        <title>Giant virus diversity and host interactions through global metagenomics.</title>
        <authorList>
            <person name="Schulz F."/>
            <person name="Roux S."/>
            <person name="Paez-Espino D."/>
            <person name="Jungbluth S."/>
            <person name="Walsh D.A."/>
            <person name="Denef V.J."/>
            <person name="McMahon K.D."/>
            <person name="Konstantinidis K.T."/>
            <person name="Eloe-Fadrosh E.A."/>
            <person name="Kyrpides N.C."/>
            <person name="Woyke T."/>
        </authorList>
    </citation>
    <scope>NUCLEOTIDE SEQUENCE</scope>
    <source>
        <strain evidence="2">GVMAG-M-3300023174-189</strain>
    </source>
</reference>
<evidence type="ECO:0000313" key="2">
    <source>
        <dbReference type="EMBL" id="QHT16634.1"/>
    </source>
</evidence>
<proteinExistence type="predicted"/>
<dbReference type="AlphaFoldDB" id="A0A6C0DK24"/>
<dbReference type="Pfam" id="PF00644">
    <property type="entry name" value="PARP"/>
    <property type="match status" value="1"/>
</dbReference>
<name>A0A6C0DK24_9ZZZZ</name>
<dbReference type="InterPro" id="IPR051712">
    <property type="entry name" value="ARTD-AVP"/>
</dbReference>
<dbReference type="Gene3D" id="3.90.228.10">
    <property type="match status" value="1"/>
</dbReference>
<dbReference type="PROSITE" id="PS51059">
    <property type="entry name" value="PARP_CATALYTIC"/>
    <property type="match status" value="1"/>
</dbReference>
<dbReference type="GO" id="GO:0003950">
    <property type="term" value="F:NAD+ poly-ADP-ribosyltransferase activity"/>
    <property type="evidence" value="ECO:0007669"/>
    <property type="project" value="InterPro"/>
</dbReference>
<protein>
    <recommendedName>
        <fullName evidence="1">PARP catalytic domain-containing protein</fullName>
    </recommendedName>
</protein>
<dbReference type="SUPFAM" id="SSF56399">
    <property type="entry name" value="ADP-ribosylation"/>
    <property type="match status" value="1"/>
</dbReference>
<dbReference type="PANTHER" id="PTHR45740">
    <property type="entry name" value="POLY [ADP-RIBOSE] POLYMERASE"/>
    <property type="match status" value="1"/>
</dbReference>
<dbReference type="InterPro" id="IPR012317">
    <property type="entry name" value="Poly(ADP-ribose)pol_cat_dom"/>
</dbReference>
<dbReference type="EMBL" id="MN739626">
    <property type="protein sequence ID" value="QHT16634.1"/>
    <property type="molecule type" value="Genomic_DNA"/>
</dbReference>
<feature type="domain" description="PARP catalytic" evidence="1">
    <location>
        <begin position="1"/>
        <end position="167"/>
    </location>
</feature>
<organism evidence="2">
    <name type="scientific">viral metagenome</name>
    <dbReference type="NCBI Taxonomy" id="1070528"/>
    <lineage>
        <taxon>unclassified sequences</taxon>
        <taxon>metagenomes</taxon>
        <taxon>organismal metagenomes</taxon>
    </lineage>
</organism>
<sequence length="167" mass="18901">MKEPIYNTISNRIRESFPDSCIVWIEENQNSRLLAAYENRKKEIANVASINELQWFHGTKEENITNIARNGFDPAFNKTSLYGKGTYFAKNASYSNSYMVPNSQGISFMFLCDVLMGKPCMGRSDLQIETNLYHSAVDNFQGPTILVSPFADAAYPKYIVAFHKSAT</sequence>
<dbReference type="GO" id="GO:0005634">
    <property type="term" value="C:nucleus"/>
    <property type="evidence" value="ECO:0007669"/>
    <property type="project" value="TreeGrafter"/>
</dbReference>